<keyword evidence="1" id="KW-0472">Membrane</keyword>
<keyword evidence="1" id="KW-0812">Transmembrane</keyword>
<feature type="transmembrane region" description="Helical" evidence="1">
    <location>
        <begin position="28"/>
        <end position="46"/>
    </location>
</feature>
<feature type="transmembrane region" description="Helical" evidence="1">
    <location>
        <begin position="115"/>
        <end position="135"/>
    </location>
</feature>
<feature type="transmembrane region" description="Helical" evidence="1">
    <location>
        <begin position="185"/>
        <end position="202"/>
    </location>
</feature>
<gene>
    <name evidence="2" type="ORF">DRF59_02335</name>
</gene>
<accession>A0A3D9CSP0</accession>
<feature type="transmembrane region" description="Helical" evidence="1">
    <location>
        <begin position="147"/>
        <end position="164"/>
    </location>
</feature>
<evidence type="ECO:0000256" key="1">
    <source>
        <dbReference type="SAM" id="Phobius"/>
    </source>
</evidence>
<proteinExistence type="predicted"/>
<sequence length="214" mass="25329">MILQILYLAVLLIDAVKSIILAGKKGLSSQNFLAVFLFVSLCLELYGHYKIYIGEFDFAGLFNYYSIFMIVFFYRYYSVIFPGELKKISLYITIAVLVYIGLFVKFYDENYQNELGLLVCFYFILNVLVWLYIRLKKFDETKIIDDPHFWISCGLLFWSIFFVFRSIPMFFLKDNDPAFLQILKNIQYCVNIAMYSMFYVALRKFGKSAIKKIQ</sequence>
<keyword evidence="3" id="KW-1185">Reference proteome</keyword>
<feature type="transmembrane region" description="Helical" evidence="1">
    <location>
        <begin position="88"/>
        <end position="108"/>
    </location>
</feature>
<organism evidence="2 3">
    <name type="scientific">Chryseobacterium flavum</name>
    <dbReference type="NCBI Taxonomy" id="415851"/>
    <lineage>
        <taxon>Bacteria</taxon>
        <taxon>Pseudomonadati</taxon>
        <taxon>Bacteroidota</taxon>
        <taxon>Flavobacteriia</taxon>
        <taxon>Flavobacteriales</taxon>
        <taxon>Weeksellaceae</taxon>
        <taxon>Chryseobacterium group</taxon>
        <taxon>Chryseobacterium</taxon>
    </lineage>
</organism>
<keyword evidence="1" id="KW-1133">Transmembrane helix</keyword>
<protein>
    <submittedName>
        <fullName evidence="2">Uncharacterized protein</fullName>
    </submittedName>
</protein>
<evidence type="ECO:0000313" key="3">
    <source>
        <dbReference type="Proteomes" id="UP000256769"/>
    </source>
</evidence>
<comment type="caution">
    <text evidence="2">The sequence shown here is derived from an EMBL/GenBank/DDBJ whole genome shotgun (WGS) entry which is preliminary data.</text>
</comment>
<dbReference type="AlphaFoldDB" id="A0A3D9CSP0"/>
<dbReference type="Proteomes" id="UP000256769">
    <property type="component" value="Unassembled WGS sequence"/>
</dbReference>
<feature type="transmembrane region" description="Helical" evidence="1">
    <location>
        <begin position="58"/>
        <end position="76"/>
    </location>
</feature>
<evidence type="ECO:0000313" key="2">
    <source>
        <dbReference type="EMBL" id="REC68754.1"/>
    </source>
</evidence>
<dbReference type="EMBL" id="QNUE01000002">
    <property type="protein sequence ID" value="REC68754.1"/>
    <property type="molecule type" value="Genomic_DNA"/>
</dbReference>
<reference evidence="2 3" key="1">
    <citation type="journal article" date="2007" name="Int. J. Syst. Evol. Microbiol.">
        <title>Chryseobacterium flavum sp. nov., isolated from polluted soil.</title>
        <authorList>
            <person name="Zhou Y."/>
            <person name="Dong J."/>
            <person name="Wang X."/>
            <person name="Huang X."/>
            <person name="Zhang K.Y."/>
            <person name="Zhang Y.Q."/>
            <person name="Guo Y.F."/>
            <person name="Lai R."/>
            <person name="Li W.J."/>
        </authorList>
    </citation>
    <scope>NUCLEOTIDE SEQUENCE [LARGE SCALE GENOMIC DNA]</scope>
    <source>
        <strain evidence="2 3">KCTC 12877</strain>
    </source>
</reference>
<name>A0A3D9CSP0_9FLAO</name>